<dbReference type="PANTHER" id="PTHR30363">
    <property type="entry name" value="HTH-TYPE TRANSCRIPTIONAL REGULATOR SRLR-RELATED"/>
    <property type="match status" value="1"/>
</dbReference>
<reference evidence="3 4" key="1">
    <citation type="submission" date="2019-10" db="EMBL/GenBank/DDBJ databases">
        <title>Dictyobacter vulcani sp. nov., within the class Ktedonobacteria, isolated from soil of volcanic Mt. Zao.</title>
        <authorList>
            <person name="Zheng Y."/>
            <person name="Wang C.M."/>
            <person name="Sakai Y."/>
            <person name="Abe K."/>
            <person name="Yokota A."/>
            <person name="Yabe S."/>
        </authorList>
    </citation>
    <scope>NUCLEOTIDE SEQUENCE [LARGE SCALE GENOMIC DNA]</scope>
    <source>
        <strain evidence="3 4">W12</strain>
    </source>
</reference>
<organism evidence="3 4">
    <name type="scientific">Dictyobacter vulcani</name>
    <dbReference type="NCBI Taxonomy" id="2607529"/>
    <lineage>
        <taxon>Bacteria</taxon>
        <taxon>Bacillati</taxon>
        <taxon>Chloroflexota</taxon>
        <taxon>Ktedonobacteria</taxon>
        <taxon>Ktedonobacterales</taxon>
        <taxon>Dictyobacteraceae</taxon>
        <taxon>Dictyobacter</taxon>
    </lineage>
</organism>
<gene>
    <name evidence="3" type="ORF">KDW_44990</name>
</gene>
<proteinExistence type="predicted"/>
<comment type="caution">
    <text evidence="3">The sequence shown here is derived from an EMBL/GenBank/DDBJ whole genome shotgun (WGS) entry which is preliminary data.</text>
</comment>
<dbReference type="AlphaFoldDB" id="A0A5J4KV06"/>
<dbReference type="EMBL" id="BKZW01000002">
    <property type="protein sequence ID" value="GER90337.1"/>
    <property type="molecule type" value="Genomic_DNA"/>
</dbReference>
<evidence type="ECO:0000313" key="3">
    <source>
        <dbReference type="EMBL" id="GER90337.1"/>
    </source>
</evidence>
<protein>
    <recommendedName>
        <fullName evidence="2">DeoR-like transcriptional repressor C-terminal sensor domain-containing protein</fullName>
    </recommendedName>
</protein>
<dbReference type="Pfam" id="PF00455">
    <property type="entry name" value="DeoRC"/>
    <property type="match status" value="1"/>
</dbReference>
<evidence type="ECO:0000313" key="4">
    <source>
        <dbReference type="Proteomes" id="UP000326912"/>
    </source>
</evidence>
<name>A0A5J4KV06_9CHLR</name>
<dbReference type="PANTHER" id="PTHR30363:SF4">
    <property type="entry name" value="GLYCEROL-3-PHOSPHATE REGULON REPRESSOR"/>
    <property type="match status" value="1"/>
</dbReference>
<sequence length="199" mass="21342">MGALPRALSVPYEQREQAENSSKIAIARAAASLIHDGQVVIMDSGTTVHEIARQLPEMLHATIITNSIPVAATLATHPHIEVQVLGGKLKKDAQSTIGVSVVEALRQIRADLCFLGICSLHPEIGISLPEIEEAYIKRTMLEQAAEIVAATEASKIGTAAPYIVGPIKALTYLITDDCLDEQTLAPYARQGLQIIKTQS</sequence>
<dbReference type="InterPro" id="IPR037171">
    <property type="entry name" value="NagB/RpiA_transferase-like"/>
</dbReference>
<evidence type="ECO:0000259" key="2">
    <source>
        <dbReference type="Pfam" id="PF00455"/>
    </source>
</evidence>
<dbReference type="InterPro" id="IPR050313">
    <property type="entry name" value="Carb_Metab_HTH_regulators"/>
</dbReference>
<keyword evidence="1" id="KW-0678">Repressor</keyword>
<feature type="domain" description="DeoR-like transcriptional repressor C-terminal sensor" evidence="2">
    <location>
        <begin position="21"/>
        <end position="176"/>
    </location>
</feature>
<dbReference type="SMART" id="SM01134">
    <property type="entry name" value="DeoRC"/>
    <property type="match status" value="1"/>
</dbReference>
<dbReference type="Gene3D" id="3.40.50.1360">
    <property type="match status" value="1"/>
</dbReference>
<accession>A0A5J4KV06</accession>
<dbReference type="Proteomes" id="UP000326912">
    <property type="component" value="Unassembled WGS sequence"/>
</dbReference>
<dbReference type="RefSeq" id="WP_151758091.1">
    <property type="nucleotide sequence ID" value="NZ_BKZW01000002.1"/>
</dbReference>
<evidence type="ECO:0000256" key="1">
    <source>
        <dbReference type="ARBA" id="ARBA00022491"/>
    </source>
</evidence>
<keyword evidence="4" id="KW-1185">Reference proteome</keyword>
<dbReference type="SUPFAM" id="SSF100950">
    <property type="entry name" value="NagB/RpiA/CoA transferase-like"/>
    <property type="match status" value="1"/>
</dbReference>
<dbReference type="InterPro" id="IPR014036">
    <property type="entry name" value="DeoR-like_C"/>
</dbReference>